<keyword evidence="3" id="KW-1185">Reference proteome</keyword>
<dbReference type="InParanoid" id="A0A0D0DKE3"/>
<organism evidence="2 3">
    <name type="scientific">Paxillus rubicundulus Ve08.2h10</name>
    <dbReference type="NCBI Taxonomy" id="930991"/>
    <lineage>
        <taxon>Eukaryota</taxon>
        <taxon>Fungi</taxon>
        <taxon>Dikarya</taxon>
        <taxon>Basidiomycota</taxon>
        <taxon>Agaricomycotina</taxon>
        <taxon>Agaricomycetes</taxon>
        <taxon>Agaricomycetidae</taxon>
        <taxon>Boletales</taxon>
        <taxon>Paxilineae</taxon>
        <taxon>Paxillaceae</taxon>
        <taxon>Paxillus</taxon>
    </lineage>
</organism>
<dbReference type="InterPro" id="IPR025476">
    <property type="entry name" value="Helitron_helicase-like"/>
</dbReference>
<dbReference type="AlphaFoldDB" id="A0A0D0DKE3"/>
<gene>
    <name evidence="2" type="ORF">PAXRUDRAFT_163323</name>
</gene>
<reference evidence="3" key="2">
    <citation type="submission" date="2015-01" db="EMBL/GenBank/DDBJ databases">
        <title>Evolutionary Origins and Diversification of the Mycorrhizal Mutualists.</title>
        <authorList>
            <consortium name="DOE Joint Genome Institute"/>
            <consortium name="Mycorrhizal Genomics Consortium"/>
            <person name="Kohler A."/>
            <person name="Kuo A."/>
            <person name="Nagy L.G."/>
            <person name="Floudas D."/>
            <person name="Copeland A."/>
            <person name="Barry K.W."/>
            <person name="Cichocki N."/>
            <person name="Veneault-Fourrey C."/>
            <person name="LaButti K."/>
            <person name="Lindquist E.A."/>
            <person name="Lipzen A."/>
            <person name="Lundell T."/>
            <person name="Morin E."/>
            <person name="Murat C."/>
            <person name="Riley R."/>
            <person name="Ohm R."/>
            <person name="Sun H."/>
            <person name="Tunlid A."/>
            <person name="Henrissat B."/>
            <person name="Grigoriev I.V."/>
            <person name="Hibbett D.S."/>
            <person name="Martin F."/>
        </authorList>
    </citation>
    <scope>NUCLEOTIDE SEQUENCE [LARGE SCALE GENOMIC DNA]</scope>
    <source>
        <strain evidence="3">Ve08.2h10</strain>
    </source>
</reference>
<dbReference type="STRING" id="930991.A0A0D0DKE3"/>
<dbReference type="Pfam" id="PF14214">
    <property type="entry name" value="Helitron_like_N"/>
    <property type="match status" value="1"/>
</dbReference>
<feature type="non-terminal residue" evidence="2">
    <location>
        <position position="1"/>
    </location>
</feature>
<evidence type="ECO:0000259" key="1">
    <source>
        <dbReference type="Pfam" id="PF14214"/>
    </source>
</evidence>
<accession>A0A0D0DKE3</accession>
<dbReference type="Proteomes" id="UP000054538">
    <property type="component" value="Unassembled WGS sequence"/>
</dbReference>
<dbReference type="OrthoDB" id="432234at2759"/>
<dbReference type="HOGENOM" id="CLU_080483_4_0_1"/>
<proteinExistence type="predicted"/>
<sequence length="123" mass="13952">DALSLLKHVNTISAHIPGSEASKIFIHNEICSYFSYFGLPHLFFTFNPSVAHSPIFQVMNGDLKVDLSEWFPSLVSAHEHVICLAHDAVAAADFFECSPMLFQIFIGLGLQDLQVNIRWWFVW</sequence>
<evidence type="ECO:0000313" key="2">
    <source>
        <dbReference type="EMBL" id="KIK78680.1"/>
    </source>
</evidence>
<name>A0A0D0DKE3_9AGAM</name>
<feature type="domain" description="Helitron helicase-like" evidence="1">
    <location>
        <begin position="3"/>
        <end position="97"/>
    </location>
</feature>
<evidence type="ECO:0000313" key="3">
    <source>
        <dbReference type="Proteomes" id="UP000054538"/>
    </source>
</evidence>
<dbReference type="EMBL" id="KN826511">
    <property type="protein sequence ID" value="KIK78680.1"/>
    <property type="molecule type" value="Genomic_DNA"/>
</dbReference>
<reference evidence="2 3" key="1">
    <citation type="submission" date="2014-04" db="EMBL/GenBank/DDBJ databases">
        <authorList>
            <consortium name="DOE Joint Genome Institute"/>
            <person name="Kuo A."/>
            <person name="Kohler A."/>
            <person name="Jargeat P."/>
            <person name="Nagy L.G."/>
            <person name="Floudas D."/>
            <person name="Copeland A."/>
            <person name="Barry K.W."/>
            <person name="Cichocki N."/>
            <person name="Veneault-Fourrey C."/>
            <person name="LaButti K."/>
            <person name="Lindquist E.A."/>
            <person name="Lipzen A."/>
            <person name="Lundell T."/>
            <person name="Morin E."/>
            <person name="Murat C."/>
            <person name="Sun H."/>
            <person name="Tunlid A."/>
            <person name="Henrissat B."/>
            <person name="Grigoriev I.V."/>
            <person name="Hibbett D.S."/>
            <person name="Martin F."/>
            <person name="Nordberg H.P."/>
            <person name="Cantor M.N."/>
            <person name="Hua S.X."/>
        </authorList>
    </citation>
    <scope>NUCLEOTIDE SEQUENCE [LARGE SCALE GENOMIC DNA]</scope>
    <source>
        <strain evidence="2 3">Ve08.2h10</strain>
    </source>
</reference>
<protein>
    <recommendedName>
        <fullName evidence="1">Helitron helicase-like domain-containing protein</fullName>
    </recommendedName>
</protein>